<keyword evidence="3" id="KW-1185">Reference proteome</keyword>
<evidence type="ECO:0000313" key="3">
    <source>
        <dbReference type="Proteomes" id="UP001213000"/>
    </source>
</evidence>
<organism evidence="2 3">
    <name type="scientific">Leucocoprinus birnbaumii</name>
    <dbReference type="NCBI Taxonomy" id="56174"/>
    <lineage>
        <taxon>Eukaryota</taxon>
        <taxon>Fungi</taxon>
        <taxon>Dikarya</taxon>
        <taxon>Basidiomycota</taxon>
        <taxon>Agaricomycotina</taxon>
        <taxon>Agaricomycetes</taxon>
        <taxon>Agaricomycetidae</taxon>
        <taxon>Agaricales</taxon>
        <taxon>Agaricineae</taxon>
        <taxon>Agaricaceae</taxon>
        <taxon>Leucocoprinus</taxon>
    </lineage>
</organism>
<dbReference type="Proteomes" id="UP001213000">
    <property type="component" value="Unassembled WGS sequence"/>
</dbReference>
<name>A0AAD5VQP9_9AGAR</name>
<proteinExistence type="predicted"/>
<feature type="region of interest" description="Disordered" evidence="1">
    <location>
        <begin position="264"/>
        <end position="283"/>
    </location>
</feature>
<protein>
    <submittedName>
        <fullName evidence="2">Uncharacterized protein</fullName>
    </submittedName>
</protein>
<dbReference type="AlphaFoldDB" id="A0AAD5VQP9"/>
<reference evidence="2" key="1">
    <citation type="submission" date="2022-07" db="EMBL/GenBank/DDBJ databases">
        <title>Genome Sequence of Leucocoprinus birnbaumii.</title>
        <authorList>
            <person name="Buettner E."/>
        </authorList>
    </citation>
    <scope>NUCLEOTIDE SEQUENCE</scope>
    <source>
        <strain evidence="2">VT141</strain>
    </source>
</reference>
<dbReference type="InterPro" id="IPR009003">
    <property type="entry name" value="Peptidase_S1_PA"/>
</dbReference>
<gene>
    <name evidence="2" type="ORF">NP233_g6713</name>
</gene>
<dbReference type="EMBL" id="JANIEX010000452">
    <property type="protein sequence ID" value="KAJ3566899.1"/>
    <property type="molecule type" value="Genomic_DNA"/>
</dbReference>
<dbReference type="SUPFAM" id="SSF50494">
    <property type="entry name" value="Trypsin-like serine proteases"/>
    <property type="match status" value="1"/>
</dbReference>
<evidence type="ECO:0000256" key="1">
    <source>
        <dbReference type="SAM" id="MobiDB-lite"/>
    </source>
</evidence>
<evidence type="ECO:0000313" key="2">
    <source>
        <dbReference type="EMBL" id="KAJ3566899.1"/>
    </source>
</evidence>
<feature type="compositionally biased region" description="Basic and acidic residues" evidence="1">
    <location>
        <begin position="269"/>
        <end position="283"/>
    </location>
</feature>
<comment type="caution">
    <text evidence="2">The sequence shown here is derived from an EMBL/GenBank/DDBJ whole genome shotgun (WGS) entry which is preliminary data.</text>
</comment>
<sequence>MAYIPSPEEARGYYYGLPSRPRLVARSSATIWHLPTGAFTYPTPKELIPVGLHPLNAVWEDTVGPAMVHYLNGRGIQYTSLDPVRFGTADDPSPPVIIWLGVIPGSLSAQDGINVAIDCKAILSANGIEDVDVEIRESQVISSAKLYNPDVFDHYTAEAREPFSATLGIPICGRATPRIQGTAAFFFTDSTNHPGKLYLLTARHVLFDPYQDNTLYKYDDPSQPKKEVCLLGDAGFKDCIEVIEHAILDKQYYVDVLNHQLQRAGSTASDDKSERPGEHRKSLERKLASDEYVMQEFKVLLDDVKNNWQNPEDQVIGHVILSPPITFNAGNKSFTEDWAVIEVDSNKIDKSTFVGNAIHLGEETPQLDLKKWMPTNQLNPPSFEWPLDCLLRFSGTMSDEEMYHSNPSNTVNPSGDTTIMVLQRGRTSGLTFGRLNTLRSFTRQYCEDEPAGETSKEVAVFALTGHERVPRPFSKLGDSGSCVVDGKGNVAGMLTGGAGAPDRLDVAYLTSANFILERLAVHGFEANLFNLGAEARD</sequence>
<accession>A0AAD5VQP9</accession>